<evidence type="ECO:0000313" key="3">
    <source>
        <dbReference type="Proteomes" id="UP000662770"/>
    </source>
</evidence>
<feature type="chain" id="PRO_5046444795" description="Beta-barrel assembly machine subunit BamE" evidence="1">
    <location>
        <begin position="23"/>
        <end position="125"/>
    </location>
</feature>
<dbReference type="PROSITE" id="PS51257">
    <property type="entry name" value="PROKAR_LIPOPROTEIN"/>
    <property type="match status" value="1"/>
</dbReference>
<dbReference type="RefSeq" id="WP_207353847.1">
    <property type="nucleotide sequence ID" value="NZ_CP071503.1"/>
</dbReference>
<dbReference type="EMBL" id="CP071503">
    <property type="protein sequence ID" value="QSX32606.1"/>
    <property type="molecule type" value="Genomic_DNA"/>
</dbReference>
<evidence type="ECO:0008006" key="4">
    <source>
        <dbReference type="Google" id="ProtNLM"/>
    </source>
</evidence>
<evidence type="ECO:0000256" key="1">
    <source>
        <dbReference type="SAM" id="SignalP"/>
    </source>
</evidence>
<accession>A0ABX7QNU0</accession>
<evidence type="ECO:0000313" key="2">
    <source>
        <dbReference type="EMBL" id="QSX32606.1"/>
    </source>
</evidence>
<sequence>MRKLIMVLAVIAGIFISGCATSHYSTGRDFDSSKIAQIVKGKTTDKELETLMGNPFSKNIVSASSESWHYLFTDVTAKAKSYVFSTTVDTNGIQKKLDVLIEGGVVTNYTYTESPLGNQAVTTMQ</sequence>
<proteinExistence type="predicted"/>
<reference evidence="2 3" key="1">
    <citation type="submission" date="2021-03" db="EMBL/GenBank/DDBJ databases">
        <title>Novel species identification of genus Shewanella.</title>
        <authorList>
            <person name="Liu G."/>
            <person name="Zhang Q."/>
        </authorList>
    </citation>
    <scope>NUCLEOTIDE SEQUENCE [LARGE SCALE GENOMIC DNA]</scope>
    <source>
        <strain evidence="2 3">FJAT-51800</strain>
    </source>
</reference>
<protein>
    <recommendedName>
        <fullName evidence="4">Beta-barrel assembly machine subunit BamE</fullName>
    </recommendedName>
</protein>
<name>A0ABX7QNU0_9GAMM</name>
<feature type="signal peptide" evidence="1">
    <location>
        <begin position="1"/>
        <end position="22"/>
    </location>
</feature>
<gene>
    <name evidence="2" type="ORF">JYB87_12675</name>
</gene>
<keyword evidence="1" id="KW-0732">Signal</keyword>
<dbReference type="Proteomes" id="UP000662770">
    <property type="component" value="Chromosome"/>
</dbReference>
<organism evidence="2 3">
    <name type="scientific">Shewanella avicenniae</name>
    <dbReference type="NCBI Taxonomy" id="2814294"/>
    <lineage>
        <taxon>Bacteria</taxon>
        <taxon>Pseudomonadati</taxon>
        <taxon>Pseudomonadota</taxon>
        <taxon>Gammaproteobacteria</taxon>
        <taxon>Alteromonadales</taxon>
        <taxon>Shewanellaceae</taxon>
        <taxon>Shewanella</taxon>
    </lineage>
</organism>
<keyword evidence="3" id="KW-1185">Reference proteome</keyword>